<evidence type="ECO:0008006" key="3">
    <source>
        <dbReference type="Google" id="ProtNLM"/>
    </source>
</evidence>
<dbReference type="EMBL" id="JAMQKB010000011">
    <property type="protein sequence ID" value="MDC3425102.1"/>
    <property type="molecule type" value="Genomic_DNA"/>
</dbReference>
<protein>
    <recommendedName>
        <fullName evidence="3">DinB family protein</fullName>
    </recommendedName>
</protein>
<sequence length="87" mass="9977">MIKQNKLKGKADYSDSQPILEEVCNSVRFSDNSFQNPPMFENIHTSVDQLLKDLSNEQWVEKVGTFNNIASIIDHMSTVEIGFMKVR</sequence>
<dbReference type="Proteomes" id="UP001145050">
    <property type="component" value="Unassembled WGS sequence"/>
</dbReference>
<evidence type="ECO:0000313" key="1">
    <source>
        <dbReference type="EMBL" id="MDC3425102.1"/>
    </source>
</evidence>
<name>A0A9X3WSP3_9BACI</name>
<organism evidence="1 2">
    <name type="scientific">Terrihalobacillus insolitus</name>
    <dbReference type="NCBI Taxonomy" id="2950438"/>
    <lineage>
        <taxon>Bacteria</taxon>
        <taxon>Bacillati</taxon>
        <taxon>Bacillota</taxon>
        <taxon>Bacilli</taxon>
        <taxon>Bacillales</taxon>
        <taxon>Bacillaceae</taxon>
        <taxon>Terrihalobacillus</taxon>
    </lineage>
</organism>
<comment type="caution">
    <text evidence="1">The sequence shown here is derived from an EMBL/GenBank/DDBJ whole genome shotgun (WGS) entry which is preliminary data.</text>
</comment>
<accession>A0A9X3WSP3</accession>
<evidence type="ECO:0000313" key="2">
    <source>
        <dbReference type="Proteomes" id="UP001145050"/>
    </source>
</evidence>
<dbReference type="RefSeq" id="WP_272436908.1">
    <property type="nucleotide sequence ID" value="NZ_JAMQKB010000011.1"/>
</dbReference>
<gene>
    <name evidence="1" type="ORF">NC797_11350</name>
</gene>
<reference evidence="1" key="1">
    <citation type="submission" date="2022-06" db="EMBL/GenBank/DDBJ databases">
        <title>Aquibacillus sp. a new bacterium isolated from soil saline samples.</title>
        <authorList>
            <person name="Galisteo C."/>
            <person name="De La Haba R."/>
            <person name="Sanchez-Porro C."/>
            <person name="Ventosa A."/>
        </authorList>
    </citation>
    <scope>NUCLEOTIDE SEQUENCE</scope>
    <source>
        <strain evidence="1">3ASR75-11</strain>
    </source>
</reference>
<keyword evidence="2" id="KW-1185">Reference proteome</keyword>
<dbReference type="AlphaFoldDB" id="A0A9X3WSP3"/>
<proteinExistence type="predicted"/>